<dbReference type="HOGENOM" id="CLU_014271_1_2_5"/>
<dbReference type="InterPro" id="IPR056740">
    <property type="entry name" value="ILV_EDD_C"/>
</dbReference>
<evidence type="ECO:0000256" key="4">
    <source>
        <dbReference type="ARBA" id="ARBA00023004"/>
    </source>
</evidence>
<dbReference type="EC" id="4.2.1.12" evidence="9 10"/>
<dbReference type="InterPro" id="IPR037237">
    <property type="entry name" value="IlvD/EDD_N"/>
</dbReference>
<feature type="domain" description="Dihydroxy-acid/6-phosphogluconate dehydratase N-terminal" evidence="11">
    <location>
        <begin position="72"/>
        <end position="385"/>
    </location>
</feature>
<dbReference type="EMBL" id="JH660645">
    <property type="protein sequence ID" value="EIM26390.1"/>
    <property type="molecule type" value="Genomic_DNA"/>
</dbReference>
<evidence type="ECO:0000256" key="6">
    <source>
        <dbReference type="ARBA" id="ARBA00023064"/>
    </source>
</evidence>
<dbReference type="GO" id="GO:0004456">
    <property type="term" value="F:phosphogluconate dehydratase activity"/>
    <property type="evidence" value="ECO:0007669"/>
    <property type="project" value="UniProtKB-UniRule"/>
</dbReference>
<dbReference type="PATRIC" id="fig|864069.3.peg.3178"/>
<dbReference type="UniPathway" id="UPA00226"/>
<evidence type="ECO:0000256" key="3">
    <source>
        <dbReference type="ARBA" id="ARBA00022723"/>
    </source>
</evidence>
<dbReference type="Pfam" id="PF24877">
    <property type="entry name" value="ILV_EDD_C"/>
    <property type="match status" value="1"/>
</dbReference>
<dbReference type="HAMAP" id="MF_02094">
    <property type="entry name" value="Edd"/>
    <property type="match status" value="1"/>
</dbReference>
<dbReference type="Proteomes" id="UP000003947">
    <property type="component" value="Unassembled WGS sequence"/>
</dbReference>
<dbReference type="Pfam" id="PF00920">
    <property type="entry name" value="ILVD_EDD_N"/>
    <property type="match status" value="1"/>
</dbReference>
<dbReference type="GO" id="GO:0019521">
    <property type="term" value="P:D-gluconate metabolic process"/>
    <property type="evidence" value="ECO:0007669"/>
    <property type="project" value="UniProtKB-KW"/>
</dbReference>
<evidence type="ECO:0000256" key="9">
    <source>
        <dbReference type="HAMAP-Rule" id="MF_02094"/>
    </source>
</evidence>
<feature type="binding site" evidence="9">
    <location>
        <position position="227"/>
    </location>
    <ligand>
        <name>[4Fe-4S] cluster</name>
        <dbReference type="ChEBI" id="CHEBI:49883"/>
    </ligand>
</feature>
<dbReference type="OrthoDB" id="7793094at2"/>
<accession>I4YQZ8</accession>
<dbReference type="GO" id="GO:0046872">
    <property type="term" value="F:metal ion binding"/>
    <property type="evidence" value="ECO:0007669"/>
    <property type="project" value="UniProtKB-KW"/>
</dbReference>
<protein>
    <recommendedName>
        <fullName evidence="9 10">Phosphogluconate dehydratase</fullName>
        <ecNumber evidence="9 10">4.2.1.12</ecNumber>
    </recommendedName>
</protein>
<keyword evidence="3 9" id="KW-0479">Metal-binding</keyword>
<keyword evidence="2 9" id="KW-0004">4Fe-4S</keyword>
<comment type="function">
    <text evidence="9">Catalyzes the dehydration of 6-phospho-D-gluconate to 2-dehydro-3-deoxy-6-phospho-D-gluconate.</text>
</comment>
<organism evidence="13 14">
    <name type="scientific">Microvirga lotononidis</name>
    <dbReference type="NCBI Taxonomy" id="864069"/>
    <lineage>
        <taxon>Bacteria</taxon>
        <taxon>Pseudomonadati</taxon>
        <taxon>Pseudomonadota</taxon>
        <taxon>Alphaproteobacteria</taxon>
        <taxon>Hyphomicrobiales</taxon>
        <taxon>Methylobacteriaceae</taxon>
        <taxon>Microvirga</taxon>
    </lineage>
</organism>
<dbReference type="AlphaFoldDB" id="I4YQZ8"/>
<evidence type="ECO:0000256" key="5">
    <source>
        <dbReference type="ARBA" id="ARBA00023014"/>
    </source>
</evidence>
<dbReference type="GO" id="GO:0005829">
    <property type="term" value="C:cytosol"/>
    <property type="evidence" value="ECO:0007669"/>
    <property type="project" value="TreeGrafter"/>
</dbReference>
<dbReference type="PROSITE" id="PS00887">
    <property type="entry name" value="ILVD_EDD_2"/>
    <property type="match status" value="1"/>
</dbReference>
<dbReference type="FunFam" id="3.50.30.80:FF:000001">
    <property type="entry name" value="Dihydroxy-acid dehydratase"/>
    <property type="match status" value="1"/>
</dbReference>
<dbReference type="NCBIfam" id="TIGR01196">
    <property type="entry name" value="edd"/>
    <property type="match status" value="1"/>
</dbReference>
<proteinExistence type="inferred from homology"/>
<dbReference type="SUPFAM" id="SSF143975">
    <property type="entry name" value="IlvD/EDD N-terminal domain-like"/>
    <property type="match status" value="1"/>
</dbReference>
<feature type="binding site" evidence="9">
    <location>
        <position position="160"/>
    </location>
    <ligand>
        <name>[4Fe-4S] cluster</name>
        <dbReference type="ChEBI" id="CHEBI:49883"/>
    </ligand>
</feature>
<sequence length="611" mass="64460">MRSFAPTVQVLEDVAARITLRSRELRREYLARIEEVRRSHPPRRKLSCGNLAHAAAACSAHEKMPVATGSAPNLGIVTAYNDMLSAHQPFAAYPDLIKEAASGLGATAQVAGGVPAMCDGVTQGQPGMELSLFSRDVIAMSAAISLSHNVFDAALMLGVCDKIVPGLVMGALSFGHLPTIFVPAGPMPTGLSNDEKTRVRQAYATGEVGRDALLASEMKSYHAPGTCTFYGTANSNQMMMEIMGLHVPGSAFVPPGTPLREALTREAVRLSVEAARAPEGVRGIGERLGPKAFVNAIVGLHATGGSTNHLLHLVAMARAAGLVITWEDFSDLATVVPLLTRIYPNGPADVNQFHAAGGIAFVIRELLRGGLLFRDIETVAGNDLAVYAREPWLDDGRLAYRDVTDESPEPSILRPIDEPFQVTGGLALISGNLGRAVVKTSAVQPERRSLTAPARVFESQEEFLDAFKANQFDNDTVVVVRQQGPKANGMPELHGLMPALSVLESRGIRVALLTDGRLSGASGKILSALHVTPEAQSGGVIGLIRNGDVITIDASAGRLEVAADTETLATRLPVRSNAAGGLSLGRDLFSTFRVTVGPADLGAASLWSDAA</sequence>
<keyword evidence="5 9" id="KW-0411">Iron-sulfur</keyword>
<comment type="pathway">
    <text evidence="9">Carbohydrate metabolism; Entner-Doudoroff pathway.</text>
</comment>
<comment type="cofactor">
    <cofactor evidence="9">
        <name>[4Fe-4S] cluster</name>
        <dbReference type="ChEBI" id="CHEBI:49883"/>
    </cofactor>
    <text evidence="9">Binds 1 [4Fe-4S] cluster.</text>
</comment>
<comment type="catalytic activity">
    <reaction evidence="9">
        <text>6-phospho-D-gluconate = 2-dehydro-3-deoxy-6-phospho-D-gluconate + H2O</text>
        <dbReference type="Rhea" id="RHEA:17277"/>
        <dbReference type="ChEBI" id="CHEBI:15377"/>
        <dbReference type="ChEBI" id="CHEBI:57569"/>
        <dbReference type="ChEBI" id="CHEBI:58759"/>
        <dbReference type="EC" id="4.2.1.12"/>
    </reaction>
</comment>
<dbReference type="Gene3D" id="3.50.30.80">
    <property type="entry name" value="IlvD/EDD C-terminal domain-like"/>
    <property type="match status" value="1"/>
</dbReference>
<evidence type="ECO:0000256" key="8">
    <source>
        <dbReference type="ARBA" id="ARBA00023277"/>
    </source>
</evidence>
<gene>
    <name evidence="9" type="primary">edd</name>
    <name evidence="13" type="ORF">MicloDRAFT_00029390</name>
</gene>
<reference evidence="13 14" key="1">
    <citation type="submission" date="2012-02" db="EMBL/GenBank/DDBJ databases">
        <title>Improved High-Quality Draft sequence of Microvirga sp. WSM3557.</title>
        <authorList>
            <consortium name="US DOE Joint Genome Institute"/>
            <person name="Lucas S."/>
            <person name="Han J."/>
            <person name="Lapidus A."/>
            <person name="Cheng J.-F."/>
            <person name="Goodwin L."/>
            <person name="Pitluck S."/>
            <person name="Peters L."/>
            <person name="Zhang X."/>
            <person name="Detter J.C."/>
            <person name="Han C."/>
            <person name="Tapia R."/>
            <person name="Land M."/>
            <person name="Hauser L."/>
            <person name="Kyrpides N."/>
            <person name="Ivanova N."/>
            <person name="Pagani I."/>
            <person name="Brau L."/>
            <person name="Yates R."/>
            <person name="O'Hara G."/>
            <person name="Rui T."/>
            <person name="Howieson J."/>
            <person name="Reeve W."/>
            <person name="Woyke T."/>
        </authorList>
    </citation>
    <scope>NUCLEOTIDE SEQUENCE [LARGE SCALE GENOMIC DNA]</scope>
    <source>
        <strain evidence="13 14">WSM3557</strain>
    </source>
</reference>
<dbReference type="PROSITE" id="PS00886">
    <property type="entry name" value="ILVD_EDD_1"/>
    <property type="match status" value="1"/>
</dbReference>
<evidence type="ECO:0000259" key="12">
    <source>
        <dbReference type="Pfam" id="PF24877"/>
    </source>
</evidence>
<comment type="similarity">
    <text evidence="1 9">Belongs to the IlvD/Edd family.</text>
</comment>
<dbReference type="InterPro" id="IPR004786">
    <property type="entry name" value="6-phosphgluc_deHydtase"/>
</dbReference>
<evidence type="ECO:0000256" key="1">
    <source>
        <dbReference type="ARBA" id="ARBA00006486"/>
    </source>
</evidence>
<keyword evidence="14" id="KW-1185">Reference proteome</keyword>
<evidence type="ECO:0000256" key="2">
    <source>
        <dbReference type="ARBA" id="ARBA00022485"/>
    </source>
</evidence>
<keyword evidence="6 9" id="KW-0311">Gluconate utilization</keyword>
<evidence type="ECO:0000313" key="14">
    <source>
        <dbReference type="Proteomes" id="UP000003947"/>
    </source>
</evidence>
<dbReference type="PANTHER" id="PTHR43661:SF1">
    <property type="entry name" value="PHOSPHOGLUCONATE DEHYDRATASE"/>
    <property type="match status" value="1"/>
</dbReference>
<dbReference type="InterPro" id="IPR042096">
    <property type="entry name" value="Dihydro-acid_dehy_C"/>
</dbReference>
<evidence type="ECO:0000256" key="10">
    <source>
        <dbReference type="NCBIfam" id="TIGR01196"/>
    </source>
</evidence>
<dbReference type="SUPFAM" id="SSF52016">
    <property type="entry name" value="LeuD/IlvD-like"/>
    <property type="match status" value="1"/>
</dbReference>
<dbReference type="GO" id="GO:0009255">
    <property type="term" value="P:Entner-Doudoroff pathway through 6-phosphogluconate"/>
    <property type="evidence" value="ECO:0007669"/>
    <property type="project" value="UniProtKB-UniRule"/>
</dbReference>
<keyword evidence="4 9" id="KW-0408">Iron</keyword>
<evidence type="ECO:0000259" key="11">
    <source>
        <dbReference type="Pfam" id="PF00920"/>
    </source>
</evidence>
<keyword evidence="8 9" id="KW-0119">Carbohydrate metabolism</keyword>
<dbReference type="RefSeq" id="WP_009762441.1">
    <property type="nucleotide sequence ID" value="NZ_CP141049.1"/>
</dbReference>
<dbReference type="GO" id="GO:0051539">
    <property type="term" value="F:4 iron, 4 sulfur cluster binding"/>
    <property type="evidence" value="ECO:0007669"/>
    <property type="project" value="UniProtKB-UniRule"/>
</dbReference>
<feature type="domain" description="Dihydroxy-acid/6-phosphogluconate dehydratase C-terminal" evidence="12">
    <location>
        <begin position="412"/>
        <end position="603"/>
    </location>
</feature>
<name>I4YQZ8_9HYPH</name>
<dbReference type="STRING" id="864069.MicloDRAFT_00029390"/>
<dbReference type="eggNOG" id="COG0129">
    <property type="taxonomic scope" value="Bacteria"/>
</dbReference>
<dbReference type="PANTHER" id="PTHR43661">
    <property type="entry name" value="D-XYLONATE DEHYDRATASE"/>
    <property type="match status" value="1"/>
</dbReference>
<dbReference type="InterPro" id="IPR020558">
    <property type="entry name" value="DiOHA_6PGluconate_deHydtase_CS"/>
</dbReference>
<evidence type="ECO:0000256" key="7">
    <source>
        <dbReference type="ARBA" id="ARBA00023239"/>
    </source>
</evidence>
<evidence type="ECO:0000313" key="13">
    <source>
        <dbReference type="EMBL" id="EIM26390.1"/>
    </source>
</evidence>
<keyword evidence="7 9" id="KW-0456">Lyase</keyword>
<dbReference type="InterPro" id="IPR000581">
    <property type="entry name" value="ILV_EDD_N"/>
</dbReference>